<reference evidence="1 2" key="1">
    <citation type="journal article" date="2015" name="Genome Biol. Evol.">
        <title>Functionally Structured Genomes in Lactobacillus kunkeei Colonizing the Honey Crop and Food Products of Honeybees and Stingless Bees.</title>
        <authorList>
            <person name="Tamarit D."/>
            <person name="Ellegaard K.M."/>
            <person name="Wikander J."/>
            <person name="Olofsson T."/>
            <person name="Vasquez A."/>
            <person name="Andersson S.G."/>
        </authorList>
    </citation>
    <scope>NUCLEOTIDE SEQUENCE [LARGE SCALE GENOMIC DNA]</scope>
    <source>
        <strain evidence="1 2">LMbo</strain>
    </source>
</reference>
<dbReference type="InterPro" id="IPR025332">
    <property type="entry name" value="DUF4238"/>
</dbReference>
<dbReference type="Proteomes" id="UP000050269">
    <property type="component" value="Unassembled WGS sequence"/>
</dbReference>
<accession>A0A0P7KAJ6</accession>
<proteinExistence type="predicted"/>
<evidence type="ECO:0000313" key="1">
    <source>
        <dbReference type="EMBL" id="KPN84165.1"/>
    </source>
</evidence>
<organism evidence="1 2">
    <name type="scientific">Apilactobacillus kunkeei</name>
    <dbReference type="NCBI Taxonomy" id="148814"/>
    <lineage>
        <taxon>Bacteria</taxon>
        <taxon>Bacillati</taxon>
        <taxon>Bacillota</taxon>
        <taxon>Bacilli</taxon>
        <taxon>Lactobacillales</taxon>
        <taxon>Lactobacillaceae</taxon>
        <taxon>Apilactobacillus</taxon>
    </lineage>
</organism>
<protein>
    <recommendedName>
        <fullName evidence="3">DUF4238 domain-containing protein</fullName>
    </recommendedName>
</protein>
<gene>
    <name evidence="1" type="ORF">RZ78_03710</name>
</gene>
<evidence type="ECO:0000313" key="2">
    <source>
        <dbReference type="Proteomes" id="UP000050269"/>
    </source>
</evidence>
<dbReference type="AlphaFoldDB" id="A0A0P7KAJ6"/>
<sequence length="293" mass="34214">MSKVRLQHYIPQLILRSFTDSSGHLSCYRIEDEKFFHPKPNAVMASAWLYDEIELEEVKKGLKYLDRNNTIKKFDKAIKEMENENQYIEHSLGSSESGFGVLINNLITTRKGTILTKKSIRKNLLLMLRQLSCRSLRRKKQIESIPQERYNKCLKKYGLNDINFKNFASFLRFQELFIPSDEEKFEINYINFCGSISLAINDSETPLLFGNNAPMLKIPRTEEQLFPISPKLGIIIRRDESKSLIFRNKVDQYNNYYLSKQEIEISNILQSSDLNDIVIGPSEVIKEARKKQN</sequence>
<dbReference type="RefSeq" id="WP_054607760.1">
    <property type="nucleotide sequence ID" value="NZ_JXDF01000003.1"/>
</dbReference>
<name>A0A0P7KAJ6_9LACO</name>
<dbReference type="PATRIC" id="fig|148814.13.peg.109"/>
<dbReference type="Pfam" id="PF14022">
    <property type="entry name" value="DUF4238"/>
    <property type="match status" value="1"/>
</dbReference>
<evidence type="ECO:0008006" key="3">
    <source>
        <dbReference type="Google" id="ProtNLM"/>
    </source>
</evidence>
<dbReference type="OrthoDB" id="5918636at2"/>
<dbReference type="EMBL" id="JXDF01000003">
    <property type="protein sequence ID" value="KPN84165.1"/>
    <property type="molecule type" value="Genomic_DNA"/>
</dbReference>
<comment type="caution">
    <text evidence="1">The sequence shown here is derived from an EMBL/GenBank/DDBJ whole genome shotgun (WGS) entry which is preliminary data.</text>
</comment>